<dbReference type="SFLD" id="SFLDG01205">
    <property type="entry name" value="AMPS.1"/>
    <property type="match status" value="2"/>
</dbReference>
<evidence type="ECO:0000313" key="4">
    <source>
        <dbReference type="Proteomes" id="UP000037035"/>
    </source>
</evidence>
<dbReference type="Pfam" id="PF14497">
    <property type="entry name" value="GST_C_3"/>
    <property type="match status" value="3"/>
</dbReference>
<dbReference type="PANTHER" id="PTHR11571:SF252">
    <property type="entry name" value="GLUTATHIONE S-TRANSFERASE"/>
    <property type="match status" value="1"/>
</dbReference>
<protein>
    <recommendedName>
        <fullName evidence="5">Glutathione S-transferase</fullName>
    </recommendedName>
</protein>
<sequence length="624" mass="69898">MPSYKLTYFNIKGARGDSIRMAFHYGGIPFTDERLSREEFSKIKETLPFGQVPILKVDDNKFLFQELAILRYVGQLVGLYPTDREEAVQVDIALCCVDDMYSAYLALFDPENPGKEIVTKMVIEERVPKVLGYLERYLANRGTTFSSGNKLTVADLRIYGVLKFYKSGMLPGLSGDILAKYPQITKFYQAVEGHEKISDWVKAQDKDGAITIYSTTALYRGSPMLFYKLIYLDIKFGQFGQLPVSTVHEKTVISQEGAILRYIGRLTGLYPAGPKETLSQVILLSFDDDHAGKEFLKKRGTTYSAGNDLSVADFKLYSAITLFKSGILEGISPNMLDHYSHISKVCQAIEAHEKAGCNCSWPVTPLHATGKNQIAVGLQSSLILASKPSSQKARRRNFPIYVISTLNHSIESMPSYKLTYLDIKGGRGDSIRLALHYGGIPFADEHVTYEELGKIKESLPFGQVPVLTIDEKTVIPQEGAILRYVGRLTGTYPDDREKALNQDIVLNFIDESYRSIDIYSAGMVFFQPEHAGKEALKRIVIEERIPKLFAYLDKYLSGKGTTYSAGNELSVADFKIYAALTTFKTGMLQGLSTDIIDKYPHITKLYQAIESHEKVASWQKSRAK</sequence>
<dbReference type="EMBL" id="LAVV01006031">
    <property type="protein sequence ID" value="KNZ60518.1"/>
    <property type="molecule type" value="Genomic_DNA"/>
</dbReference>
<dbReference type="InterPro" id="IPR004045">
    <property type="entry name" value="Glutathione_S-Trfase_N"/>
</dbReference>
<evidence type="ECO:0000313" key="3">
    <source>
        <dbReference type="EMBL" id="KNZ60518.1"/>
    </source>
</evidence>
<dbReference type="PANTHER" id="PTHR11571">
    <property type="entry name" value="GLUTATHIONE S-TRANSFERASE"/>
    <property type="match status" value="1"/>
</dbReference>
<dbReference type="PROSITE" id="PS50405">
    <property type="entry name" value="GST_CTER"/>
    <property type="match status" value="2"/>
</dbReference>
<dbReference type="SUPFAM" id="SSF52833">
    <property type="entry name" value="Thioredoxin-like"/>
    <property type="match status" value="2"/>
</dbReference>
<dbReference type="OrthoDB" id="414243at2759"/>
<feature type="domain" description="GST C-terminal" evidence="2">
    <location>
        <begin position="83"/>
        <end position="210"/>
    </location>
</feature>
<reference evidence="3 4" key="1">
    <citation type="submission" date="2015-08" db="EMBL/GenBank/DDBJ databases">
        <title>Next Generation Sequencing and Analysis of the Genome of Puccinia sorghi L Schw, the Causal Agent of Maize Common Rust.</title>
        <authorList>
            <person name="Rochi L."/>
            <person name="Burguener G."/>
            <person name="Darino M."/>
            <person name="Turjanski A."/>
            <person name="Kreff E."/>
            <person name="Dieguez M.J."/>
            <person name="Sacco F."/>
        </authorList>
    </citation>
    <scope>NUCLEOTIDE SEQUENCE [LARGE SCALE GENOMIC DNA]</scope>
    <source>
        <strain evidence="3 4">RO10H11247</strain>
    </source>
</reference>
<dbReference type="InterPro" id="IPR036249">
    <property type="entry name" value="Thioredoxin-like_sf"/>
</dbReference>
<name>A0A0L6VIC7_9BASI</name>
<dbReference type="InterPro" id="IPR010987">
    <property type="entry name" value="Glutathione-S-Trfase_C-like"/>
</dbReference>
<feature type="domain" description="GST C-terminal" evidence="2">
    <location>
        <begin position="495"/>
        <end position="624"/>
    </location>
</feature>
<dbReference type="InterPro" id="IPR036282">
    <property type="entry name" value="Glutathione-S-Trfase_C_sf"/>
</dbReference>
<dbReference type="CDD" id="cd03192">
    <property type="entry name" value="GST_C_Sigma_like"/>
    <property type="match status" value="2"/>
</dbReference>
<gene>
    <name evidence="3" type="ORF">VP01_1542g7</name>
</gene>
<dbReference type="SFLD" id="SFLDG00363">
    <property type="entry name" value="AMPS_(cytGST):_Alpha-__Mu-__Pi"/>
    <property type="match status" value="2"/>
</dbReference>
<dbReference type="InterPro" id="IPR004046">
    <property type="entry name" value="GST_C"/>
</dbReference>
<feature type="domain" description="GST N-terminal" evidence="1">
    <location>
        <begin position="414"/>
        <end position="493"/>
    </location>
</feature>
<dbReference type="GO" id="GO:0006749">
    <property type="term" value="P:glutathione metabolic process"/>
    <property type="evidence" value="ECO:0007669"/>
    <property type="project" value="TreeGrafter"/>
</dbReference>
<dbReference type="FunFam" id="1.20.1050.10:FF:000055">
    <property type="entry name" value="Glutathione S-transferase"/>
    <property type="match status" value="2"/>
</dbReference>
<dbReference type="CDD" id="cd03039">
    <property type="entry name" value="GST_N_Sigma_like"/>
    <property type="match status" value="2"/>
</dbReference>
<dbReference type="InterPro" id="IPR040079">
    <property type="entry name" value="Glutathione_S-Trfase"/>
</dbReference>
<dbReference type="FunFam" id="3.40.30.10:FF:000608">
    <property type="entry name" value="Glutathione S-Transferase"/>
    <property type="match status" value="2"/>
</dbReference>
<evidence type="ECO:0000259" key="1">
    <source>
        <dbReference type="PROSITE" id="PS50404"/>
    </source>
</evidence>
<feature type="domain" description="GST N-terminal" evidence="1">
    <location>
        <begin position="2"/>
        <end position="81"/>
    </location>
</feature>
<comment type="caution">
    <text evidence="3">The sequence shown here is derived from an EMBL/GenBank/DDBJ whole genome shotgun (WGS) entry which is preliminary data.</text>
</comment>
<dbReference type="SUPFAM" id="SSF47616">
    <property type="entry name" value="GST C-terminal domain-like"/>
    <property type="match status" value="3"/>
</dbReference>
<dbReference type="GO" id="GO:0004364">
    <property type="term" value="F:glutathione transferase activity"/>
    <property type="evidence" value="ECO:0007669"/>
    <property type="project" value="TreeGrafter"/>
</dbReference>
<dbReference type="Proteomes" id="UP000037035">
    <property type="component" value="Unassembled WGS sequence"/>
</dbReference>
<organism evidence="3 4">
    <name type="scientific">Puccinia sorghi</name>
    <dbReference type="NCBI Taxonomy" id="27349"/>
    <lineage>
        <taxon>Eukaryota</taxon>
        <taxon>Fungi</taxon>
        <taxon>Dikarya</taxon>
        <taxon>Basidiomycota</taxon>
        <taxon>Pucciniomycotina</taxon>
        <taxon>Pucciniomycetes</taxon>
        <taxon>Pucciniales</taxon>
        <taxon>Pucciniaceae</taxon>
        <taxon>Puccinia</taxon>
    </lineage>
</organism>
<dbReference type="PROSITE" id="PS50404">
    <property type="entry name" value="GST_NTER"/>
    <property type="match status" value="2"/>
</dbReference>
<evidence type="ECO:0008006" key="5">
    <source>
        <dbReference type="Google" id="ProtNLM"/>
    </source>
</evidence>
<dbReference type="AlphaFoldDB" id="A0A0L6VIC7"/>
<dbReference type="VEuPathDB" id="FungiDB:VP01_1542g7"/>
<evidence type="ECO:0000259" key="2">
    <source>
        <dbReference type="PROSITE" id="PS50405"/>
    </source>
</evidence>
<dbReference type="Pfam" id="PF02798">
    <property type="entry name" value="GST_N"/>
    <property type="match status" value="1"/>
</dbReference>
<proteinExistence type="predicted"/>
<dbReference type="STRING" id="27349.A0A0L6VIC7"/>
<dbReference type="SFLD" id="SFLDS00019">
    <property type="entry name" value="Glutathione_Transferase_(cytos"/>
    <property type="match status" value="2"/>
</dbReference>
<dbReference type="Gene3D" id="1.20.1050.10">
    <property type="match status" value="3"/>
</dbReference>
<dbReference type="InterPro" id="IPR050213">
    <property type="entry name" value="GST_superfamily"/>
</dbReference>
<accession>A0A0L6VIC7</accession>
<keyword evidence="4" id="KW-1185">Reference proteome</keyword>
<dbReference type="Gene3D" id="3.40.30.10">
    <property type="entry name" value="Glutaredoxin"/>
    <property type="match status" value="3"/>
</dbReference>